<feature type="transmembrane region" description="Helical" evidence="1">
    <location>
        <begin position="12"/>
        <end position="33"/>
    </location>
</feature>
<dbReference type="Proteomes" id="UP000186607">
    <property type="component" value="Unassembled WGS sequence"/>
</dbReference>
<reference evidence="2 3" key="1">
    <citation type="submission" date="2017-01" db="EMBL/GenBank/DDBJ databases">
        <title>Genome Analysis of Deinococcus marmoris KOPRI26562.</title>
        <authorList>
            <person name="Kim J.H."/>
            <person name="Oh H.-M."/>
        </authorList>
    </citation>
    <scope>NUCLEOTIDE SEQUENCE [LARGE SCALE GENOMIC DNA]</scope>
    <source>
        <strain evidence="2 3">KOPRI26562</strain>
    </source>
</reference>
<dbReference type="RefSeq" id="WP_175607513.1">
    <property type="nucleotide sequence ID" value="NZ_MSTI01000157.1"/>
</dbReference>
<evidence type="ECO:0000313" key="3">
    <source>
        <dbReference type="Proteomes" id="UP000186607"/>
    </source>
</evidence>
<proteinExistence type="predicted"/>
<keyword evidence="1" id="KW-0472">Membrane</keyword>
<keyword evidence="1" id="KW-1133">Transmembrane helix</keyword>
<evidence type="ECO:0000256" key="1">
    <source>
        <dbReference type="SAM" id="Phobius"/>
    </source>
</evidence>
<dbReference type="AlphaFoldDB" id="A0A1U7NSQ7"/>
<gene>
    <name evidence="2" type="ORF">BOO71_0013222</name>
</gene>
<keyword evidence="3" id="KW-1185">Reference proteome</keyword>
<protein>
    <submittedName>
        <fullName evidence="2">Uncharacterized protein</fullName>
    </submittedName>
</protein>
<name>A0A1U7NSQ7_9DEIO</name>
<dbReference type="STRING" id="249408.BOO71_0013222"/>
<comment type="caution">
    <text evidence="2">The sequence shown here is derived from an EMBL/GenBank/DDBJ whole genome shotgun (WGS) entry which is preliminary data.</text>
</comment>
<evidence type="ECO:0000313" key="2">
    <source>
        <dbReference type="EMBL" id="OLV15952.1"/>
    </source>
</evidence>
<dbReference type="EMBL" id="MSTI01000157">
    <property type="protein sequence ID" value="OLV15952.1"/>
    <property type="molecule type" value="Genomic_DNA"/>
</dbReference>
<accession>A0A1U7NSQ7</accession>
<keyword evidence="1" id="KW-0812">Transmembrane</keyword>
<organism evidence="2 3">
    <name type="scientific">Deinococcus marmoris</name>
    <dbReference type="NCBI Taxonomy" id="249408"/>
    <lineage>
        <taxon>Bacteria</taxon>
        <taxon>Thermotogati</taxon>
        <taxon>Deinococcota</taxon>
        <taxon>Deinococci</taxon>
        <taxon>Deinococcales</taxon>
        <taxon>Deinococcaceae</taxon>
        <taxon>Deinococcus</taxon>
    </lineage>
</organism>
<sequence length="45" mass="4991">MTRLKGNRGGGGSIWLLILLVIIVVFLLAYFLYLKPQGVLNLGFI</sequence>